<organism evidence="1 2">
    <name type="scientific">Botryotinia calthae</name>
    <dbReference type="NCBI Taxonomy" id="38488"/>
    <lineage>
        <taxon>Eukaryota</taxon>
        <taxon>Fungi</taxon>
        <taxon>Dikarya</taxon>
        <taxon>Ascomycota</taxon>
        <taxon>Pezizomycotina</taxon>
        <taxon>Leotiomycetes</taxon>
        <taxon>Helotiales</taxon>
        <taxon>Sclerotiniaceae</taxon>
        <taxon>Botryotinia</taxon>
    </lineage>
</organism>
<dbReference type="EMBL" id="PHWZ01000022">
    <property type="protein sequence ID" value="TEY84079.1"/>
    <property type="molecule type" value="Genomic_DNA"/>
</dbReference>
<gene>
    <name evidence="1" type="ORF">BOTCAL_0022g00530</name>
</gene>
<reference evidence="1 2" key="1">
    <citation type="submission" date="2017-11" db="EMBL/GenBank/DDBJ databases">
        <title>Comparative genomics of Botrytis spp.</title>
        <authorList>
            <person name="Valero-Jimenez C.A."/>
            <person name="Tapia P."/>
            <person name="Veloso J."/>
            <person name="Silva-Moreno E."/>
            <person name="Staats M."/>
            <person name="Valdes J.H."/>
            <person name="Van Kan J.A.L."/>
        </authorList>
    </citation>
    <scope>NUCLEOTIDE SEQUENCE [LARGE SCALE GENOMIC DNA]</scope>
    <source>
        <strain evidence="1 2">MUCL2830</strain>
    </source>
</reference>
<evidence type="ECO:0000313" key="1">
    <source>
        <dbReference type="EMBL" id="TEY84079.1"/>
    </source>
</evidence>
<protein>
    <submittedName>
        <fullName evidence="1">Uncharacterized protein</fullName>
    </submittedName>
</protein>
<sequence>MSLIKLGVKGGLVYLVANKIAESIDKHDQKKCAQEQQHSGKCSCNYIYSATPLYQSQWRRYQEIPFSQPPAYQAQTNVSGYCRQ</sequence>
<dbReference type="AlphaFoldDB" id="A0A4Y8DER4"/>
<keyword evidence="2" id="KW-1185">Reference proteome</keyword>
<accession>A0A4Y8DER4</accession>
<dbReference type="Proteomes" id="UP000297299">
    <property type="component" value="Unassembled WGS sequence"/>
</dbReference>
<proteinExistence type="predicted"/>
<comment type="caution">
    <text evidence="1">The sequence shown here is derived from an EMBL/GenBank/DDBJ whole genome shotgun (WGS) entry which is preliminary data.</text>
</comment>
<name>A0A4Y8DER4_9HELO</name>
<dbReference type="OrthoDB" id="10430490at2759"/>
<evidence type="ECO:0000313" key="2">
    <source>
        <dbReference type="Proteomes" id="UP000297299"/>
    </source>
</evidence>